<dbReference type="EMBL" id="JYJH01000004">
    <property type="protein sequence ID" value="KJK40222.1"/>
    <property type="molecule type" value="Genomic_DNA"/>
</dbReference>
<dbReference type="Proteomes" id="UP000034786">
    <property type="component" value="Unassembled WGS sequence"/>
</dbReference>
<gene>
    <name evidence="1" type="ORF">UK15_07670</name>
</gene>
<dbReference type="AlphaFoldDB" id="A0A0M2GQU9"/>
<name>A0A0M2GQU9_9ACTN</name>
<protein>
    <submittedName>
        <fullName evidence="1">Uncharacterized protein</fullName>
    </submittedName>
</protein>
<sequence>MPQNFRLRYDGAAAARELRAAAGRGLFLGTEHVLSVSTDRVPLDEGFLQSTGTASVDEPSLTGMVSFDGPYAVRQHEELEWRHAPGRTAKYLENSLNEERNVVFALVAAELRRALR</sequence>
<dbReference type="STRING" id="284040.UK15_07670"/>
<reference evidence="2" key="1">
    <citation type="submission" date="2015-02" db="EMBL/GenBank/DDBJ databases">
        <authorList>
            <person name="Ju K.-S."/>
            <person name="Doroghazi J.R."/>
            <person name="Metcalf W."/>
        </authorList>
    </citation>
    <scope>NUCLEOTIDE SEQUENCE [LARGE SCALE GENOMIC DNA]</scope>
    <source>
        <strain evidence="2">NRRL B-16380</strain>
    </source>
</reference>
<comment type="caution">
    <text evidence="1">The sequence shown here is derived from an EMBL/GenBank/DDBJ whole genome shotgun (WGS) entry which is preliminary data.</text>
</comment>
<organism evidence="1 2">
    <name type="scientific">Streptomyces variegatus</name>
    <dbReference type="NCBI Taxonomy" id="284040"/>
    <lineage>
        <taxon>Bacteria</taxon>
        <taxon>Bacillati</taxon>
        <taxon>Actinomycetota</taxon>
        <taxon>Actinomycetes</taxon>
        <taxon>Kitasatosporales</taxon>
        <taxon>Streptomycetaceae</taxon>
        <taxon>Streptomyces</taxon>
    </lineage>
</organism>
<keyword evidence="2" id="KW-1185">Reference proteome</keyword>
<evidence type="ECO:0000313" key="1">
    <source>
        <dbReference type="EMBL" id="KJK40222.1"/>
    </source>
</evidence>
<dbReference type="PATRIC" id="fig|284040.3.peg.4821"/>
<proteinExistence type="predicted"/>
<accession>A0A0M2GQU9</accession>
<evidence type="ECO:0000313" key="2">
    <source>
        <dbReference type="Proteomes" id="UP000034786"/>
    </source>
</evidence>